<dbReference type="Proteomes" id="UP001297272">
    <property type="component" value="Unassembled WGS sequence"/>
</dbReference>
<evidence type="ECO:0000313" key="6">
    <source>
        <dbReference type="Proteomes" id="UP001297272"/>
    </source>
</evidence>
<dbReference type="InterPro" id="IPR001296">
    <property type="entry name" value="Glyco_trans_1"/>
</dbReference>
<organism evidence="5 6">
    <name type="scientific">Tianweitania aestuarii</name>
    <dbReference type="NCBI Taxonomy" id="2814886"/>
    <lineage>
        <taxon>Bacteria</taxon>
        <taxon>Pseudomonadati</taxon>
        <taxon>Pseudomonadota</taxon>
        <taxon>Alphaproteobacteria</taxon>
        <taxon>Hyphomicrobiales</taxon>
        <taxon>Phyllobacteriaceae</taxon>
        <taxon>Tianweitania</taxon>
    </lineage>
</organism>
<dbReference type="PANTHER" id="PTHR12526">
    <property type="entry name" value="GLYCOSYLTRANSFERASE"/>
    <property type="match status" value="1"/>
</dbReference>
<accession>A0ABS5RVG3</accession>
<proteinExistence type="inferred from homology"/>
<dbReference type="CDD" id="cd03801">
    <property type="entry name" value="GT4_PimA-like"/>
    <property type="match status" value="1"/>
</dbReference>
<sequence length="379" mass="40846">MLRAAHGATRSPTFALADTRHIHLQKARDVDVARLLVVAPNFKKRLSGVTSTIIQLLPLQAQRFPIASLGAGLPDFVPCMRRSQVFGLLKRPQGRPFRIWHARRNVEMIGGILLRDVLRAPVKLVFTSAAQRDHKPFTKWLIRRMDAVIATSARSGSFLHVPHTVIRHGVDLAAFVPAADRDAAVAEAGFAGQRLIGCFGRVREQKGTDLFVAAMIALLPSRPGWTAVITGRVTDDNRAFAEGLKAQIAAAGLSERIRFLGEVPDIKLWYQRVSLYVAPSRNEGFGLTPLEAMASGAAVVASDAGAYAEMIVPGETGAVAPAGDGAALQRAIQIYLDEPALADAHGSKALAHVRATFPLDGEADAIQGVYERLWRGAPS</sequence>
<dbReference type="Pfam" id="PF00534">
    <property type="entry name" value="Glycos_transf_1"/>
    <property type="match status" value="1"/>
</dbReference>
<keyword evidence="3" id="KW-0808">Transferase</keyword>
<keyword evidence="2" id="KW-0328">Glycosyltransferase</keyword>
<gene>
    <name evidence="5" type="ORF">JYU29_10085</name>
</gene>
<evidence type="ECO:0000256" key="2">
    <source>
        <dbReference type="ARBA" id="ARBA00022676"/>
    </source>
</evidence>
<evidence type="ECO:0000313" key="5">
    <source>
        <dbReference type="EMBL" id="MBS9721033.1"/>
    </source>
</evidence>
<dbReference type="PANTHER" id="PTHR12526:SF640">
    <property type="entry name" value="COLANIC ACID BIOSYNTHESIS GLYCOSYLTRANSFERASE WCAL-RELATED"/>
    <property type="match status" value="1"/>
</dbReference>
<protein>
    <submittedName>
        <fullName evidence="5">Glycosyltransferase family 4 protein</fullName>
    </submittedName>
</protein>
<dbReference type="EMBL" id="JAFMNX010000002">
    <property type="protein sequence ID" value="MBS9721033.1"/>
    <property type="molecule type" value="Genomic_DNA"/>
</dbReference>
<keyword evidence="6" id="KW-1185">Reference proteome</keyword>
<reference evidence="5 6" key="1">
    <citation type="submission" date="2021-03" db="EMBL/GenBank/DDBJ databases">
        <title>Tianweitania aestuarii sp. nov., isolated from a tidal flat.</title>
        <authorList>
            <person name="Park S."/>
            <person name="Yoon J.-H."/>
        </authorList>
    </citation>
    <scope>NUCLEOTIDE SEQUENCE [LARGE SCALE GENOMIC DNA]</scope>
    <source>
        <strain evidence="5 6">BSSL-BM11</strain>
    </source>
</reference>
<evidence type="ECO:0000256" key="1">
    <source>
        <dbReference type="ARBA" id="ARBA00009481"/>
    </source>
</evidence>
<evidence type="ECO:0000256" key="3">
    <source>
        <dbReference type="ARBA" id="ARBA00022679"/>
    </source>
</evidence>
<dbReference type="SUPFAM" id="SSF53756">
    <property type="entry name" value="UDP-Glycosyltransferase/glycogen phosphorylase"/>
    <property type="match status" value="1"/>
</dbReference>
<name>A0ABS5RVG3_9HYPH</name>
<comment type="similarity">
    <text evidence="1">Belongs to the glycosyltransferase group 1 family. Glycosyltransferase 4 subfamily.</text>
</comment>
<feature type="domain" description="Glycosyl transferase family 1" evidence="4">
    <location>
        <begin position="191"/>
        <end position="346"/>
    </location>
</feature>
<evidence type="ECO:0000259" key="4">
    <source>
        <dbReference type="Pfam" id="PF00534"/>
    </source>
</evidence>
<comment type="caution">
    <text evidence="5">The sequence shown here is derived from an EMBL/GenBank/DDBJ whole genome shotgun (WGS) entry which is preliminary data.</text>
</comment>
<dbReference type="Gene3D" id="3.40.50.2000">
    <property type="entry name" value="Glycogen Phosphorylase B"/>
    <property type="match status" value="1"/>
</dbReference>